<feature type="transmembrane region" description="Helical" evidence="1">
    <location>
        <begin position="82"/>
        <end position="100"/>
    </location>
</feature>
<feature type="transmembrane region" description="Helical" evidence="1">
    <location>
        <begin position="134"/>
        <end position="154"/>
    </location>
</feature>
<feature type="transmembrane region" description="Helical" evidence="1">
    <location>
        <begin position="21"/>
        <end position="42"/>
    </location>
</feature>
<dbReference type="EMBL" id="FQXV01000002">
    <property type="protein sequence ID" value="SHH72355.1"/>
    <property type="molecule type" value="Genomic_DNA"/>
</dbReference>
<evidence type="ECO:0000256" key="1">
    <source>
        <dbReference type="SAM" id="Phobius"/>
    </source>
</evidence>
<organism evidence="3 4">
    <name type="scientific">Sporobacter termitidis DSM 10068</name>
    <dbReference type="NCBI Taxonomy" id="1123282"/>
    <lineage>
        <taxon>Bacteria</taxon>
        <taxon>Bacillati</taxon>
        <taxon>Bacillota</taxon>
        <taxon>Clostridia</taxon>
        <taxon>Eubacteriales</taxon>
        <taxon>Oscillospiraceae</taxon>
        <taxon>Sporobacter</taxon>
    </lineage>
</organism>
<feature type="transmembrane region" description="Helical" evidence="1">
    <location>
        <begin position="174"/>
        <end position="195"/>
    </location>
</feature>
<dbReference type="OrthoDB" id="9807591at2"/>
<dbReference type="RefSeq" id="WP_073076313.1">
    <property type="nucleotide sequence ID" value="NZ_FQXV01000002.1"/>
</dbReference>
<dbReference type="InterPro" id="IPR012429">
    <property type="entry name" value="HGSNAT_cat"/>
</dbReference>
<feature type="transmembrane region" description="Helical" evidence="1">
    <location>
        <begin position="106"/>
        <end position="122"/>
    </location>
</feature>
<feature type="domain" description="Heparan-alpha-glucosaminide N-acetyltransferase catalytic" evidence="2">
    <location>
        <begin position="12"/>
        <end position="227"/>
    </location>
</feature>
<evidence type="ECO:0000313" key="3">
    <source>
        <dbReference type="EMBL" id="SHH72355.1"/>
    </source>
</evidence>
<gene>
    <name evidence="3" type="ORF">SAMN02745823_00738</name>
</gene>
<dbReference type="Pfam" id="PF07786">
    <property type="entry name" value="HGSNAT_cat"/>
    <property type="match status" value="1"/>
</dbReference>
<evidence type="ECO:0000313" key="4">
    <source>
        <dbReference type="Proteomes" id="UP000183995"/>
    </source>
</evidence>
<dbReference type="Proteomes" id="UP000183995">
    <property type="component" value="Unassembled WGS sequence"/>
</dbReference>
<dbReference type="STRING" id="1123282.SAMN02745823_00738"/>
<accession>A0A1M5VAV8</accession>
<keyword evidence="4" id="KW-1185">Reference proteome</keyword>
<proteinExistence type="predicted"/>
<reference evidence="3 4" key="1">
    <citation type="submission" date="2016-11" db="EMBL/GenBank/DDBJ databases">
        <authorList>
            <person name="Jaros S."/>
            <person name="Januszkiewicz K."/>
            <person name="Wedrychowicz H."/>
        </authorList>
    </citation>
    <scope>NUCLEOTIDE SEQUENCE [LARGE SCALE GENOMIC DNA]</scope>
    <source>
        <strain evidence="3 4">DSM 10068</strain>
    </source>
</reference>
<keyword evidence="1" id="KW-1133">Transmembrane helix</keyword>
<sequence>MTPVEQTPARKRIDIIDALRGLSVILMVFDHLMYDLVVFMGAPSWFFSNPVFNFLHYVFAGLFIFLSGVSSQFSRSNVKRGIKVFAIAIGFTIVTSLPFIDEPIRFGVLHLLGFCMIFYGLTRRAWDAIPRIVAPVVYIVLLVGTALATGYIKIDASFLWMLGWYQWGFFSADYFPIFPWLFVFLLGTWAGVYVAERKLPEWFYEKKIAFLPAVGKKSLLIYVLHQPVLYGVIMGILYLKG</sequence>
<protein>
    <submittedName>
        <fullName evidence="3">Uncharacterized membrane protein</fullName>
    </submittedName>
</protein>
<feature type="transmembrane region" description="Helical" evidence="1">
    <location>
        <begin position="54"/>
        <end position="70"/>
    </location>
</feature>
<evidence type="ECO:0000259" key="2">
    <source>
        <dbReference type="Pfam" id="PF07786"/>
    </source>
</evidence>
<dbReference type="AlphaFoldDB" id="A0A1M5VAV8"/>
<feature type="transmembrane region" description="Helical" evidence="1">
    <location>
        <begin position="219"/>
        <end position="239"/>
    </location>
</feature>
<keyword evidence="1" id="KW-0812">Transmembrane</keyword>
<keyword evidence="1" id="KW-0472">Membrane</keyword>
<name>A0A1M5VAV8_9FIRM</name>